<dbReference type="Proteomes" id="UP000053424">
    <property type="component" value="Unassembled WGS sequence"/>
</dbReference>
<protein>
    <recommendedName>
        <fullName evidence="3">Protein kinase domain-containing protein</fullName>
    </recommendedName>
</protein>
<dbReference type="InterPro" id="IPR011009">
    <property type="entry name" value="Kinase-like_dom_sf"/>
</dbReference>
<reference evidence="1 2" key="1">
    <citation type="submission" date="2014-04" db="EMBL/GenBank/DDBJ databases">
        <authorList>
            <consortium name="DOE Joint Genome Institute"/>
            <person name="Kuo A."/>
            <person name="Gay G."/>
            <person name="Dore J."/>
            <person name="Kohler A."/>
            <person name="Nagy L.G."/>
            <person name="Floudas D."/>
            <person name="Copeland A."/>
            <person name="Barry K.W."/>
            <person name="Cichocki N."/>
            <person name="Veneault-Fourrey C."/>
            <person name="LaButti K."/>
            <person name="Lindquist E.A."/>
            <person name="Lipzen A."/>
            <person name="Lundell T."/>
            <person name="Morin E."/>
            <person name="Murat C."/>
            <person name="Sun H."/>
            <person name="Tunlid A."/>
            <person name="Henrissat B."/>
            <person name="Grigoriev I.V."/>
            <person name="Hibbett D.S."/>
            <person name="Martin F."/>
            <person name="Nordberg H.P."/>
            <person name="Cantor M.N."/>
            <person name="Hua S.X."/>
        </authorList>
    </citation>
    <scope>NUCLEOTIDE SEQUENCE [LARGE SCALE GENOMIC DNA]</scope>
    <source>
        <strain evidence="2">h7</strain>
    </source>
</reference>
<dbReference type="HOGENOM" id="CLU_054404_0_0_1"/>
<organism evidence="1 2">
    <name type="scientific">Hebeloma cylindrosporum</name>
    <dbReference type="NCBI Taxonomy" id="76867"/>
    <lineage>
        <taxon>Eukaryota</taxon>
        <taxon>Fungi</taxon>
        <taxon>Dikarya</taxon>
        <taxon>Basidiomycota</taxon>
        <taxon>Agaricomycotina</taxon>
        <taxon>Agaricomycetes</taxon>
        <taxon>Agaricomycetidae</taxon>
        <taxon>Agaricales</taxon>
        <taxon>Agaricineae</taxon>
        <taxon>Hymenogastraceae</taxon>
        <taxon>Hebeloma</taxon>
    </lineage>
</organism>
<dbReference type="SUPFAM" id="SSF56112">
    <property type="entry name" value="Protein kinase-like (PK-like)"/>
    <property type="match status" value="1"/>
</dbReference>
<dbReference type="Gene3D" id="1.10.510.10">
    <property type="entry name" value="Transferase(Phosphotransferase) domain 1"/>
    <property type="match status" value="1"/>
</dbReference>
<accession>A0A0C3BXY0</accession>
<dbReference type="OrthoDB" id="3224178at2759"/>
<name>A0A0C3BXY0_HEBCY</name>
<sequence>MLFTMAELFFEKVHWTFRSIQWGLQVPPTAKSWDYTNYHSDELLFPQVRRILKVWNFLRPFLASRDYDLYYNTHRNAMELFPVSKSGLASVQQTYPYGRRMYDNDDDAIMLFHSPRVWGARDIQGRDVVIKLVSDASTPSQELKILQYLNTEPVRSDPRNHTILVVDYLNINGLIFAVMPRWDCAFNAEFDTVEEILHCAETFFEAFEFLHEHRIFHGDFLCQNSGYNACVNSLKDDTLTGVRNPSETWYAIYDFGASTMFPKEISLEDAVDPQCPRIGWKLRGLEIPTEPYNPFQYDMLSLGIELQQHVRHLENIIPELGPFFDKLTTVHKPPSAQEALAEFRRIRSGLSPSQLSHEVTTRWWRRGEVITKAEFRLTLQELEIE</sequence>
<evidence type="ECO:0008006" key="3">
    <source>
        <dbReference type="Google" id="ProtNLM"/>
    </source>
</evidence>
<reference evidence="2" key="2">
    <citation type="submission" date="2015-01" db="EMBL/GenBank/DDBJ databases">
        <title>Evolutionary Origins and Diversification of the Mycorrhizal Mutualists.</title>
        <authorList>
            <consortium name="DOE Joint Genome Institute"/>
            <consortium name="Mycorrhizal Genomics Consortium"/>
            <person name="Kohler A."/>
            <person name="Kuo A."/>
            <person name="Nagy L.G."/>
            <person name="Floudas D."/>
            <person name="Copeland A."/>
            <person name="Barry K.W."/>
            <person name="Cichocki N."/>
            <person name="Veneault-Fourrey C."/>
            <person name="LaButti K."/>
            <person name="Lindquist E.A."/>
            <person name="Lipzen A."/>
            <person name="Lundell T."/>
            <person name="Morin E."/>
            <person name="Murat C."/>
            <person name="Riley R."/>
            <person name="Ohm R."/>
            <person name="Sun H."/>
            <person name="Tunlid A."/>
            <person name="Henrissat B."/>
            <person name="Grigoriev I.V."/>
            <person name="Hibbett D.S."/>
            <person name="Martin F."/>
        </authorList>
    </citation>
    <scope>NUCLEOTIDE SEQUENCE [LARGE SCALE GENOMIC DNA]</scope>
    <source>
        <strain evidence="2">h7</strain>
    </source>
</reference>
<dbReference type="AlphaFoldDB" id="A0A0C3BXY0"/>
<keyword evidence="2" id="KW-1185">Reference proteome</keyword>
<gene>
    <name evidence="1" type="ORF">M413DRAFT_320166</name>
</gene>
<dbReference type="EMBL" id="KN831807">
    <property type="protein sequence ID" value="KIM36296.1"/>
    <property type="molecule type" value="Genomic_DNA"/>
</dbReference>
<evidence type="ECO:0000313" key="1">
    <source>
        <dbReference type="EMBL" id="KIM36296.1"/>
    </source>
</evidence>
<dbReference type="Gene3D" id="3.30.200.20">
    <property type="entry name" value="Phosphorylase Kinase, domain 1"/>
    <property type="match status" value="1"/>
</dbReference>
<proteinExistence type="predicted"/>
<evidence type="ECO:0000313" key="2">
    <source>
        <dbReference type="Proteomes" id="UP000053424"/>
    </source>
</evidence>